<proteinExistence type="predicted"/>
<organism evidence="1 2">
    <name type="scientific">Bacillus cereus</name>
    <dbReference type="NCBI Taxonomy" id="1396"/>
    <lineage>
        <taxon>Bacteria</taxon>
        <taxon>Bacillati</taxon>
        <taxon>Bacillota</taxon>
        <taxon>Bacilli</taxon>
        <taxon>Bacillales</taxon>
        <taxon>Bacillaceae</taxon>
        <taxon>Bacillus</taxon>
        <taxon>Bacillus cereus group</taxon>
    </lineage>
</organism>
<accession>A0AB37E360</accession>
<gene>
    <name evidence="1" type="ORF">C1N66_32270</name>
</gene>
<evidence type="ECO:0000313" key="2">
    <source>
        <dbReference type="Proteomes" id="UP000464780"/>
    </source>
</evidence>
<keyword evidence="1" id="KW-0614">Plasmid</keyword>
<sequence length="70" mass="8327">MKNYEKFKKLLEQHSNFTHRDREDILYRFLGAVEANISYYESSGKRTIPTKDIVACFESACNYQKKESQK</sequence>
<dbReference type="Proteomes" id="UP000464780">
    <property type="component" value="Plasmid pSGAir0260_3"/>
</dbReference>
<protein>
    <recommendedName>
        <fullName evidence="3">Group-specific protein</fullName>
    </recommendedName>
</protein>
<reference evidence="1 2" key="1">
    <citation type="submission" date="2018-03" db="EMBL/GenBank/DDBJ databases">
        <title>The complete genome of bacterial strain SGAir0260.</title>
        <authorList>
            <person name="Schuster S.C."/>
        </authorList>
    </citation>
    <scope>NUCLEOTIDE SEQUENCE [LARGE SCALE GENOMIC DNA]</scope>
    <source>
        <strain evidence="1 2">SGAir0260</strain>
        <plasmid evidence="1 2">pSGAir0260_3</plasmid>
    </source>
</reference>
<geneLocation type="plasmid" evidence="1 2">
    <name>pSGAir0260_3</name>
</geneLocation>
<dbReference type="EMBL" id="CP028014">
    <property type="protein sequence ID" value="QHV47670.1"/>
    <property type="molecule type" value="Genomic_DNA"/>
</dbReference>
<evidence type="ECO:0008006" key="3">
    <source>
        <dbReference type="Google" id="ProtNLM"/>
    </source>
</evidence>
<name>A0AB37E360_BACCE</name>
<dbReference type="AlphaFoldDB" id="A0AB37E360"/>
<evidence type="ECO:0000313" key="1">
    <source>
        <dbReference type="EMBL" id="QHV47670.1"/>
    </source>
</evidence>
<dbReference type="RefSeq" id="WP_012552773.1">
    <property type="nucleotide sequence ID" value="NZ_CP028014.2"/>
</dbReference>